<dbReference type="InterPro" id="IPR001763">
    <property type="entry name" value="Rhodanese-like_dom"/>
</dbReference>
<protein>
    <submittedName>
        <fullName evidence="4">Putative rhodanese/Cell cycle control phosphatase superfamily protein</fullName>
    </submittedName>
    <submittedName>
        <fullName evidence="3">Rhodanese-like domain-containing protein</fullName>
    </submittedName>
</protein>
<reference evidence="3" key="3">
    <citation type="submission" date="2020-06" db="EMBL/GenBank/DDBJ databases">
        <title>Helianthus annuus Genome sequencing and assembly Release 2.</title>
        <authorList>
            <person name="Gouzy J."/>
            <person name="Langlade N."/>
            <person name="Munos S."/>
        </authorList>
    </citation>
    <scope>NUCLEOTIDE SEQUENCE</scope>
    <source>
        <tissue evidence="3">Leaves</tissue>
    </source>
</reference>
<dbReference type="OMA" id="CKKEDRI"/>
<evidence type="ECO:0000313" key="5">
    <source>
        <dbReference type="Proteomes" id="UP000215914"/>
    </source>
</evidence>
<evidence type="ECO:0000259" key="2">
    <source>
        <dbReference type="PROSITE" id="PS50206"/>
    </source>
</evidence>
<dbReference type="InterPro" id="IPR036873">
    <property type="entry name" value="Rhodanese-like_dom_sf"/>
</dbReference>
<evidence type="ECO:0000313" key="4">
    <source>
        <dbReference type="EMBL" id="OTG02574.1"/>
    </source>
</evidence>
<dbReference type="AlphaFoldDB" id="A0A251SV40"/>
<feature type="domain" description="Rhodanese" evidence="2">
    <location>
        <begin position="36"/>
        <end position="138"/>
    </location>
</feature>
<dbReference type="GO" id="GO:0003824">
    <property type="term" value="F:catalytic activity"/>
    <property type="evidence" value="ECO:0007669"/>
    <property type="project" value="InterPro"/>
</dbReference>
<dbReference type="FunCoup" id="A0A251SV40">
    <property type="interactions" value="202"/>
</dbReference>
<dbReference type="PROSITE" id="PS50206">
    <property type="entry name" value="RHODANESE_3"/>
    <property type="match status" value="1"/>
</dbReference>
<evidence type="ECO:0000256" key="1">
    <source>
        <dbReference type="SAM" id="SignalP"/>
    </source>
</evidence>
<name>A0A251SV40_HELAN</name>
<dbReference type="OrthoDB" id="566238at2759"/>
<dbReference type="Gene3D" id="3.40.250.10">
    <property type="entry name" value="Rhodanese-like domain"/>
    <property type="match status" value="1"/>
</dbReference>
<evidence type="ECO:0000313" key="3">
    <source>
        <dbReference type="EMBL" id="KAF5798564.1"/>
    </source>
</evidence>
<dbReference type="STRING" id="4232.A0A251SV40"/>
<gene>
    <name evidence="4" type="ORF">HannXRQ_Chr13g0414631</name>
    <name evidence="3" type="ORF">HanXRQr2_Chr07g0294391</name>
</gene>
<accession>A0A251SV40</accession>
<keyword evidence="1" id="KW-0732">Signal</keyword>
<dbReference type="EMBL" id="MNCJ02000322">
    <property type="protein sequence ID" value="KAF5798564.1"/>
    <property type="molecule type" value="Genomic_DNA"/>
</dbReference>
<dbReference type="Pfam" id="PF00581">
    <property type="entry name" value="Rhodanese"/>
    <property type="match status" value="1"/>
</dbReference>
<dbReference type="Proteomes" id="UP000215914">
    <property type="component" value="Chromosome 13"/>
</dbReference>
<dbReference type="InParanoid" id="A0A251SV40"/>
<sequence length="145" mass="16514">MNMIYLLLLLLLIFKSCNSEPEMITIDIHKANRLIRNGDYRYLDVRTSEEFMKGHVDFDDALNVPYMFDTHQGRVKNSNFLEQVLSLCKKDDHLVVGCQSGVRSVYASNVLLEAGFKHIYNMGGGYLAWVENDLPVAVLTPKGEL</sequence>
<dbReference type="PANTHER" id="PTHR44542:SF12">
    <property type="entry name" value="THIOSULFATE SULFURTRANSFERASE 18"/>
    <property type="match status" value="1"/>
</dbReference>
<dbReference type="SMART" id="SM00450">
    <property type="entry name" value="RHOD"/>
    <property type="match status" value="1"/>
</dbReference>
<feature type="signal peptide" evidence="1">
    <location>
        <begin position="1"/>
        <end position="19"/>
    </location>
</feature>
<organism evidence="4 5">
    <name type="scientific">Helianthus annuus</name>
    <name type="common">Common sunflower</name>
    <dbReference type="NCBI Taxonomy" id="4232"/>
    <lineage>
        <taxon>Eukaryota</taxon>
        <taxon>Viridiplantae</taxon>
        <taxon>Streptophyta</taxon>
        <taxon>Embryophyta</taxon>
        <taxon>Tracheophyta</taxon>
        <taxon>Spermatophyta</taxon>
        <taxon>Magnoliopsida</taxon>
        <taxon>eudicotyledons</taxon>
        <taxon>Gunneridae</taxon>
        <taxon>Pentapetalae</taxon>
        <taxon>asterids</taxon>
        <taxon>campanulids</taxon>
        <taxon>Asterales</taxon>
        <taxon>Asteraceae</taxon>
        <taxon>Asteroideae</taxon>
        <taxon>Heliantheae alliance</taxon>
        <taxon>Heliantheae</taxon>
        <taxon>Helianthus</taxon>
    </lineage>
</organism>
<dbReference type="EMBL" id="CM007902">
    <property type="protein sequence ID" value="OTG02574.1"/>
    <property type="molecule type" value="Genomic_DNA"/>
</dbReference>
<reference evidence="3 5" key="1">
    <citation type="journal article" date="2017" name="Nature">
        <title>The sunflower genome provides insights into oil metabolism, flowering and Asterid evolution.</title>
        <authorList>
            <person name="Badouin H."/>
            <person name="Gouzy J."/>
            <person name="Grassa C.J."/>
            <person name="Murat F."/>
            <person name="Staton S.E."/>
            <person name="Cottret L."/>
            <person name="Lelandais-Briere C."/>
            <person name="Owens G.L."/>
            <person name="Carrere S."/>
            <person name="Mayjonade B."/>
            <person name="Legrand L."/>
            <person name="Gill N."/>
            <person name="Kane N.C."/>
            <person name="Bowers J.E."/>
            <person name="Hubner S."/>
            <person name="Bellec A."/>
            <person name="Berard A."/>
            <person name="Berges H."/>
            <person name="Blanchet N."/>
            <person name="Boniface M.C."/>
            <person name="Brunel D."/>
            <person name="Catrice O."/>
            <person name="Chaidir N."/>
            <person name="Claudel C."/>
            <person name="Donnadieu C."/>
            <person name="Faraut T."/>
            <person name="Fievet G."/>
            <person name="Helmstetter N."/>
            <person name="King M."/>
            <person name="Knapp S.J."/>
            <person name="Lai Z."/>
            <person name="Le Paslier M.C."/>
            <person name="Lippi Y."/>
            <person name="Lorenzon L."/>
            <person name="Mandel J.R."/>
            <person name="Marage G."/>
            <person name="Marchand G."/>
            <person name="Marquand E."/>
            <person name="Bret-Mestries E."/>
            <person name="Morien E."/>
            <person name="Nambeesan S."/>
            <person name="Nguyen T."/>
            <person name="Pegot-Espagnet P."/>
            <person name="Pouilly N."/>
            <person name="Raftis F."/>
            <person name="Sallet E."/>
            <person name="Schiex T."/>
            <person name="Thomas J."/>
            <person name="Vandecasteele C."/>
            <person name="Vares D."/>
            <person name="Vear F."/>
            <person name="Vautrin S."/>
            <person name="Crespi M."/>
            <person name="Mangin B."/>
            <person name="Burke J.M."/>
            <person name="Salse J."/>
            <person name="Munos S."/>
            <person name="Vincourt P."/>
            <person name="Rieseberg L.H."/>
            <person name="Langlade N.B."/>
        </authorList>
    </citation>
    <scope>NUCLEOTIDE SEQUENCE [LARGE SCALE GENOMIC DNA]</scope>
    <source>
        <strain evidence="5">cv. SF193</strain>
        <tissue evidence="3">Leaves</tissue>
    </source>
</reference>
<keyword evidence="5" id="KW-1185">Reference proteome</keyword>
<dbReference type="SUPFAM" id="SSF52821">
    <property type="entry name" value="Rhodanese/Cell cycle control phosphatase"/>
    <property type="match status" value="1"/>
</dbReference>
<feature type="chain" id="PRO_5041059911" evidence="1">
    <location>
        <begin position="20"/>
        <end position="145"/>
    </location>
</feature>
<reference evidence="4" key="2">
    <citation type="submission" date="2017-02" db="EMBL/GenBank/DDBJ databases">
        <title>Sunflower complete genome.</title>
        <authorList>
            <person name="Langlade N."/>
            <person name="Munos S."/>
        </authorList>
    </citation>
    <scope>NUCLEOTIDE SEQUENCE [LARGE SCALE GENOMIC DNA]</scope>
    <source>
        <tissue evidence="4">Leaves</tissue>
    </source>
</reference>
<dbReference type="Gramene" id="mRNA:HanXRQr2_Chr07g0294391">
    <property type="protein sequence ID" value="mRNA:HanXRQr2_Chr07g0294391"/>
    <property type="gene ID" value="HanXRQr2_Chr07g0294391"/>
</dbReference>
<dbReference type="CDD" id="cd00158">
    <property type="entry name" value="RHOD"/>
    <property type="match status" value="1"/>
</dbReference>
<proteinExistence type="predicted"/>
<dbReference type="InterPro" id="IPR044684">
    <property type="entry name" value="STR17/STR18/HARC1-like"/>
</dbReference>
<dbReference type="PANTHER" id="PTHR44542">
    <property type="entry name" value="THIOSULFATE SULFURTRANSFERASE 18"/>
    <property type="match status" value="1"/>
</dbReference>